<keyword evidence="2" id="KW-1185">Reference proteome</keyword>
<gene>
    <name evidence="1" type="ORF">NCTC13093_01560</name>
</gene>
<protein>
    <submittedName>
        <fullName evidence="1">Uncharacterized protein</fullName>
    </submittedName>
</protein>
<accession>A0A2X0VBG4</accession>
<dbReference type="Proteomes" id="UP000250086">
    <property type="component" value="Unassembled WGS sequence"/>
</dbReference>
<sequence>MARIKHSPMAEKIADLIIVHFIHSFIRNSSDIDYS</sequence>
<proteinExistence type="predicted"/>
<evidence type="ECO:0000313" key="2">
    <source>
        <dbReference type="Proteomes" id="UP000250086"/>
    </source>
</evidence>
<name>A0A2X0VBG4_9GAMM</name>
<dbReference type="AlphaFoldDB" id="A0A2X0VBG4"/>
<organism evidence="1 2">
    <name type="scientific">Anaerobiospirillum thomasii</name>
    <dbReference type="NCBI Taxonomy" id="179995"/>
    <lineage>
        <taxon>Bacteria</taxon>
        <taxon>Pseudomonadati</taxon>
        <taxon>Pseudomonadota</taxon>
        <taxon>Gammaproteobacteria</taxon>
        <taxon>Aeromonadales</taxon>
        <taxon>Succinivibrionaceae</taxon>
        <taxon>Anaerobiospirillum</taxon>
    </lineage>
</organism>
<evidence type="ECO:0000313" key="1">
    <source>
        <dbReference type="EMBL" id="SPT70155.1"/>
    </source>
</evidence>
<dbReference type="EMBL" id="UAPV01000001">
    <property type="protein sequence ID" value="SPT70155.1"/>
    <property type="molecule type" value="Genomic_DNA"/>
</dbReference>
<reference evidence="1 2" key="1">
    <citation type="submission" date="2018-06" db="EMBL/GenBank/DDBJ databases">
        <authorList>
            <consortium name="Pathogen Informatics"/>
            <person name="Doyle S."/>
        </authorList>
    </citation>
    <scope>NUCLEOTIDE SEQUENCE [LARGE SCALE GENOMIC DNA]</scope>
    <source>
        <strain evidence="1 2">NCTC13093</strain>
    </source>
</reference>